<dbReference type="AlphaFoldDB" id="A0A6C0EWS3"/>
<evidence type="ECO:0000313" key="2">
    <source>
        <dbReference type="EMBL" id="QHT33547.1"/>
    </source>
</evidence>
<evidence type="ECO:0000256" key="1">
    <source>
        <dbReference type="SAM" id="MobiDB-lite"/>
    </source>
</evidence>
<reference evidence="2" key="1">
    <citation type="journal article" date="2020" name="Nature">
        <title>Giant virus diversity and host interactions through global metagenomics.</title>
        <authorList>
            <person name="Schulz F."/>
            <person name="Roux S."/>
            <person name="Paez-Espino D."/>
            <person name="Jungbluth S."/>
            <person name="Walsh D.A."/>
            <person name="Denef V.J."/>
            <person name="McMahon K.D."/>
            <person name="Konstantinidis K.T."/>
            <person name="Eloe-Fadrosh E.A."/>
            <person name="Kyrpides N.C."/>
            <person name="Woyke T."/>
        </authorList>
    </citation>
    <scope>NUCLEOTIDE SEQUENCE</scope>
    <source>
        <strain evidence="2">GVMAG-M-3300009161-36</strain>
    </source>
</reference>
<feature type="compositionally biased region" description="Basic residues" evidence="1">
    <location>
        <begin position="171"/>
        <end position="185"/>
    </location>
</feature>
<dbReference type="EMBL" id="MN738968">
    <property type="protein sequence ID" value="QHT33547.1"/>
    <property type="molecule type" value="Genomic_DNA"/>
</dbReference>
<feature type="region of interest" description="Disordered" evidence="1">
    <location>
        <begin position="146"/>
        <end position="185"/>
    </location>
</feature>
<protein>
    <submittedName>
        <fullName evidence="2">Uncharacterized protein</fullName>
    </submittedName>
</protein>
<accession>A0A6C0EWS3</accession>
<feature type="compositionally biased region" description="Basic and acidic residues" evidence="1">
    <location>
        <begin position="152"/>
        <end position="170"/>
    </location>
</feature>
<proteinExistence type="predicted"/>
<name>A0A6C0EWS3_9ZZZZ</name>
<sequence>MSNMLSENQSGGGDNLKIFPLRNEDLVFSKNCDGIVSCGYKVSNALLNATLGMPMAGGGKNKSNNNSNELKTAKIMEDLVVPSSLYYCKPITKDKVFNYKKGKKEKCKKNGNSSSDSDSDSDDNVIDESLYDKLLSLVSSDKRVKYDKKTRKVVDKHEKGVKGESRENTKVKTKTKNTRKIKFNV</sequence>
<organism evidence="2">
    <name type="scientific">viral metagenome</name>
    <dbReference type="NCBI Taxonomy" id="1070528"/>
    <lineage>
        <taxon>unclassified sequences</taxon>
        <taxon>metagenomes</taxon>
        <taxon>organismal metagenomes</taxon>
    </lineage>
</organism>